<dbReference type="Proteomes" id="UP000634134">
    <property type="component" value="Unassembled WGS sequence"/>
</dbReference>
<dbReference type="Gene3D" id="2.40.128.110">
    <property type="entry name" value="Lipid/polyisoprenoid-binding, YceI-like"/>
    <property type="match status" value="1"/>
</dbReference>
<reference evidence="4" key="1">
    <citation type="submission" date="2023-07" db="EMBL/GenBank/DDBJ databases">
        <title>Dyadobacter sp. nov 'subterranea' isolated from contaminted grondwater.</title>
        <authorList>
            <person name="Szabo I."/>
            <person name="Al-Omari J."/>
            <person name="Szerdahelyi S.G."/>
            <person name="Rado J."/>
        </authorList>
    </citation>
    <scope>NUCLEOTIDE SEQUENCE [LARGE SCALE GENOMIC DNA]</scope>
    <source>
        <strain evidence="4">UP-52</strain>
    </source>
</reference>
<evidence type="ECO:0000313" key="4">
    <source>
        <dbReference type="Proteomes" id="UP000634134"/>
    </source>
</evidence>
<dbReference type="PANTHER" id="PTHR34406">
    <property type="entry name" value="PROTEIN YCEI"/>
    <property type="match status" value="1"/>
</dbReference>
<dbReference type="SUPFAM" id="SSF101874">
    <property type="entry name" value="YceI-like"/>
    <property type="match status" value="1"/>
</dbReference>
<dbReference type="PANTHER" id="PTHR34406:SF1">
    <property type="entry name" value="PROTEIN YCEI"/>
    <property type="match status" value="1"/>
</dbReference>
<evidence type="ECO:0000259" key="2">
    <source>
        <dbReference type="SMART" id="SM00867"/>
    </source>
</evidence>
<dbReference type="RefSeq" id="WP_194120522.1">
    <property type="nucleotide sequence ID" value="NZ_JACYGY010000001.1"/>
</dbReference>
<evidence type="ECO:0000256" key="1">
    <source>
        <dbReference type="SAM" id="SignalP"/>
    </source>
</evidence>
<feature type="signal peptide" evidence="1">
    <location>
        <begin position="1"/>
        <end position="19"/>
    </location>
</feature>
<organism evidence="3 4">
    <name type="scientific">Dyadobacter subterraneus</name>
    <dbReference type="NCBI Taxonomy" id="2773304"/>
    <lineage>
        <taxon>Bacteria</taxon>
        <taxon>Pseudomonadati</taxon>
        <taxon>Bacteroidota</taxon>
        <taxon>Cytophagia</taxon>
        <taxon>Cytophagales</taxon>
        <taxon>Spirosomataceae</taxon>
        <taxon>Dyadobacter</taxon>
    </lineage>
</organism>
<keyword evidence="4" id="KW-1185">Reference proteome</keyword>
<gene>
    <name evidence="3" type="ORF">IEE83_10470</name>
</gene>
<feature type="chain" id="PRO_5047131289" evidence="1">
    <location>
        <begin position="20"/>
        <end position="190"/>
    </location>
</feature>
<dbReference type="SMART" id="SM00867">
    <property type="entry name" value="YceI"/>
    <property type="match status" value="1"/>
</dbReference>
<evidence type="ECO:0000313" key="3">
    <source>
        <dbReference type="EMBL" id="MBE9462307.1"/>
    </source>
</evidence>
<name>A0ABR9W9Z5_9BACT</name>
<keyword evidence="1" id="KW-0732">Signal</keyword>
<accession>A0ABR9W9Z5</accession>
<dbReference type="InterPro" id="IPR036761">
    <property type="entry name" value="TTHA0802/YceI-like_sf"/>
</dbReference>
<protein>
    <submittedName>
        <fullName evidence="3">Polyisoprenoid-binding protein</fullName>
    </submittedName>
</protein>
<proteinExistence type="predicted"/>
<dbReference type="InterPro" id="IPR007372">
    <property type="entry name" value="Lipid/polyisoprenoid-bd_YceI"/>
</dbReference>
<feature type="domain" description="Lipid/polyisoprenoid-binding YceI-like" evidence="2">
    <location>
        <begin position="22"/>
        <end position="188"/>
    </location>
</feature>
<sequence length="190" mass="20663">MKRISLVLLLSVFSLAGFAQTTWKSDKAHSQLKFDITHMGVSTVSGAFTDFDATIKSSKPDFSDAVFELTGKTASINTGIDKRNDHLKSADFFDATANPELSFKSTSVKKTGNDKYQLTGDLTLHGVTKPVTLELWYRGTVTNPMNKKPVAGFRATGTIKRADFALGTKFAPPMLSEEVSITADGEFGQQ</sequence>
<dbReference type="EMBL" id="JACYGY010000001">
    <property type="protein sequence ID" value="MBE9462307.1"/>
    <property type="molecule type" value="Genomic_DNA"/>
</dbReference>
<comment type="caution">
    <text evidence="3">The sequence shown here is derived from an EMBL/GenBank/DDBJ whole genome shotgun (WGS) entry which is preliminary data.</text>
</comment>
<dbReference type="Pfam" id="PF04264">
    <property type="entry name" value="YceI"/>
    <property type="match status" value="1"/>
</dbReference>